<name>A0A2N8L3U8_9BURK</name>
<evidence type="ECO:0000256" key="1">
    <source>
        <dbReference type="ARBA" id="ARBA00023235"/>
    </source>
</evidence>
<dbReference type="PIRSF" id="PIRSF036628">
    <property type="entry name" value="IolB"/>
    <property type="match status" value="1"/>
</dbReference>
<dbReference type="InterPro" id="IPR014710">
    <property type="entry name" value="RmlC-like_jellyroll"/>
</dbReference>
<dbReference type="InterPro" id="IPR021120">
    <property type="entry name" value="KduI/IolB_isomerase"/>
</dbReference>
<dbReference type="InterPro" id="IPR024203">
    <property type="entry name" value="Deoxy-glucuronate_isom_IolB"/>
</dbReference>
<accession>A0A2N8L3U8</accession>
<organism evidence="2 3">
    <name type="scientific">Kinneretia aquatilis</name>
    <dbReference type="NCBI Taxonomy" id="2070761"/>
    <lineage>
        <taxon>Bacteria</taxon>
        <taxon>Pseudomonadati</taxon>
        <taxon>Pseudomonadota</taxon>
        <taxon>Betaproteobacteria</taxon>
        <taxon>Burkholderiales</taxon>
        <taxon>Sphaerotilaceae</taxon>
        <taxon>Roseateles</taxon>
    </lineage>
</organism>
<dbReference type="Pfam" id="PF04962">
    <property type="entry name" value="KduI"/>
    <property type="match status" value="1"/>
</dbReference>
<keyword evidence="1 2" id="KW-0413">Isomerase</keyword>
<dbReference type="PANTHER" id="PTHR39193">
    <property type="entry name" value="5-DEOXY-GLUCURONATE ISOMERASE"/>
    <property type="match status" value="1"/>
</dbReference>
<comment type="caution">
    <text evidence="2">The sequence shown here is derived from an EMBL/GenBank/DDBJ whole genome shotgun (WGS) entry which is preliminary data.</text>
</comment>
<dbReference type="GO" id="GO:0008880">
    <property type="term" value="F:glucuronate isomerase activity"/>
    <property type="evidence" value="ECO:0007669"/>
    <property type="project" value="InterPro"/>
</dbReference>
<dbReference type="RefSeq" id="WP_102766523.1">
    <property type="nucleotide sequence ID" value="NZ_POSP01000001.1"/>
</dbReference>
<protein>
    <submittedName>
        <fullName evidence="2">5-deoxy-glucuronate isomerase</fullName>
    </submittedName>
</protein>
<evidence type="ECO:0000313" key="3">
    <source>
        <dbReference type="Proteomes" id="UP000235916"/>
    </source>
</evidence>
<gene>
    <name evidence="2" type="ORF">C1O66_03160</name>
</gene>
<reference evidence="2 3" key="1">
    <citation type="submission" date="2018-01" db="EMBL/GenBank/DDBJ databases">
        <title>Draft genome sequence of Paucibacter aquatile CR182 isolated from freshwater of the Nakdong River.</title>
        <authorList>
            <person name="Choi A."/>
            <person name="Chung E.J."/>
        </authorList>
    </citation>
    <scope>NUCLEOTIDE SEQUENCE [LARGE SCALE GENOMIC DNA]</scope>
    <source>
        <strain evidence="2 3">CR182</strain>
    </source>
</reference>
<dbReference type="InterPro" id="IPR011051">
    <property type="entry name" value="RmlC_Cupin_sf"/>
</dbReference>
<dbReference type="Proteomes" id="UP000235916">
    <property type="component" value="Unassembled WGS sequence"/>
</dbReference>
<dbReference type="SUPFAM" id="SSF51182">
    <property type="entry name" value="RmlC-like cupins"/>
    <property type="match status" value="1"/>
</dbReference>
<dbReference type="OrthoDB" id="6121073at2"/>
<dbReference type="EMBL" id="POSP01000001">
    <property type="protein sequence ID" value="PND40388.1"/>
    <property type="molecule type" value="Genomic_DNA"/>
</dbReference>
<keyword evidence="3" id="KW-1185">Reference proteome</keyword>
<proteinExistence type="predicted"/>
<dbReference type="Gene3D" id="2.60.120.10">
    <property type="entry name" value="Jelly Rolls"/>
    <property type="match status" value="2"/>
</dbReference>
<dbReference type="PANTHER" id="PTHR39193:SF1">
    <property type="entry name" value="5-DEOXY-GLUCURONATE ISOMERASE"/>
    <property type="match status" value="1"/>
</dbReference>
<dbReference type="AlphaFoldDB" id="A0A2N8L3U8"/>
<dbReference type="GO" id="GO:0019310">
    <property type="term" value="P:inositol catabolic process"/>
    <property type="evidence" value="ECO:0007669"/>
    <property type="project" value="InterPro"/>
</dbReference>
<sequence length="270" mass="29591">MSHTHFHAIPTAPGHHVLQGASCRLLGFEKLVLLPGQAHSGQVAGDREQMLVVLSGTAEAVEVVGGPRFANVGGRANVFVGNPHSVYLPRGSRFTVTAGSRFEAVLVSAPSSLDTEAYEVRPEQVRTGTWGTLNYTRHFREILTQPDGRPASSLIVGETITPSGNWSTFPPHKHEREEGGEVFHEEMYYFRVASPEGFGLARHFSPEHGFDHTHTVRDDSLLSIPYGYHTYAAAPGAKSYYLWFLAGDGRRQGVALQPELAWTQKLVGMC</sequence>
<evidence type="ECO:0000313" key="2">
    <source>
        <dbReference type="EMBL" id="PND40388.1"/>
    </source>
</evidence>